<accession>A0A2T4IXS0</accession>
<keyword evidence="3" id="KW-1185">Reference proteome</keyword>
<proteinExistence type="predicted"/>
<evidence type="ECO:0000313" key="3">
    <source>
        <dbReference type="Proteomes" id="UP000240259"/>
    </source>
</evidence>
<evidence type="ECO:0000313" key="2">
    <source>
        <dbReference type="EMBL" id="PTE10402.1"/>
    </source>
</evidence>
<name>A0A2T4IXS0_9HYPH</name>
<dbReference type="EMBL" id="PZJX01000024">
    <property type="protein sequence ID" value="PTE10402.1"/>
    <property type="molecule type" value="Genomic_DNA"/>
</dbReference>
<dbReference type="AlphaFoldDB" id="A0A2T4IXS0"/>
<dbReference type="OrthoDB" id="8089338at2"/>
<gene>
    <name evidence="2" type="ORF">C9427_09955</name>
</gene>
<feature type="region of interest" description="Disordered" evidence="1">
    <location>
        <begin position="46"/>
        <end position="84"/>
    </location>
</feature>
<evidence type="ECO:0000256" key="1">
    <source>
        <dbReference type="SAM" id="MobiDB-lite"/>
    </source>
</evidence>
<protein>
    <submittedName>
        <fullName evidence="2">Uncharacterized protein</fullName>
    </submittedName>
</protein>
<reference evidence="2 3" key="1">
    <citation type="submission" date="2018-03" db="EMBL/GenBank/DDBJ databases">
        <title>Genome sequence of the symbiotic type strain Mesorhizobium helmanticense CSLC115NT isolated from Lotus corniculatus nodules.</title>
        <authorList>
            <person name="Sannazzaro A.I."/>
            <person name="Torres Tejerizo G.A."/>
            <person name="Dip D."/>
            <person name="Caballero M."/>
            <person name="Pistorio M."/>
            <person name="Estrella M.J."/>
        </authorList>
    </citation>
    <scope>NUCLEOTIDE SEQUENCE [LARGE SCALE GENOMIC DNA]</scope>
    <source>
        <strain evidence="2 3">CSLC115N</strain>
    </source>
</reference>
<organism evidence="2 3">
    <name type="scientific">Mesorhizobium helmanticense</name>
    <dbReference type="NCBI Taxonomy" id="1776423"/>
    <lineage>
        <taxon>Bacteria</taxon>
        <taxon>Pseudomonadati</taxon>
        <taxon>Pseudomonadota</taxon>
        <taxon>Alphaproteobacteria</taxon>
        <taxon>Hyphomicrobiales</taxon>
        <taxon>Phyllobacteriaceae</taxon>
        <taxon>Mesorhizobium</taxon>
    </lineage>
</organism>
<comment type="caution">
    <text evidence="2">The sequence shown here is derived from an EMBL/GenBank/DDBJ whole genome shotgun (WGS) entry which is preliminary data.</text>
</comment>
<dbReference type="Proteomes" id="UP000240259">
    <property type="component" value="Unassembled WGS sequence"/>
</dbReference>
<sequence>MNRSALHALAISRNAHHFVIHGRSKERSDAAHTRGSMPRLLSVATVQNSAPPRPSANITAWIPGSPRRSFAPASPWDTNDTSPP</sequence>